<dbReference type="InterPro" id="IPR002208">
    <property type="entry name" value="SecY/SEC61-alpha"/>
</dbReference>
<dbReference type="PRINTS" id="PR00303">
    <property type="entry name" value="SECYTRNLCASE"/>
</dbReference>
<dbReference type="PANTHER" id="PTHR10906">
    <property type="entry name" value="SECY/SEC61-ALPHA FAMILY MEMBER"/>
    <property type="match status" value="1"/>
</dbReference>
<evidence type="ECO:0000313" key="15">
    <source>
        <dbReference type="Proteomes" id="UP000002620"/>
    </source>
</evidence>
<evidence type="ECO:0000256" key="4">
    <source>
        <dbReference type="ARBA" id="ARBA00022692"/>
    </source>
</evidence>
<proteinExistence type="inferred from homology"/>
<dbReference type="PROSITE" id="PS00756">
    <property type="entry name" value="SECY_2"/>
    <property type="match status" value="1"/>
</dbReference>
<dbReference type="GO" id="GO:0005886">
    <property type="term" value="C:plasma membrane"/>
    <property type="evidence" value="ECO:0007669"/>
    <property type="project" value="UniProtKB-SubCell"/>
</dbReference>
<feature type="transmembrane region" description="Helical" evidence="10">
    <location>
        <begin position="357"/>
        <end position="378"/>
    </location>
</feature>
<evidence type="ECO:0000256" key="11">
    <source>
        <dbReference type="RuleBase" id="RU000537"/>
    </source>
</evidence>
<dbReference type="KEGG" id="adg:Adeg_1504"/>
<keyword evidence="3 10" id="KW-0813">Transport</keyword>
<dbReference type="Gene3D" id="1.10.3370.10">
    <property type="entry name" value="SecY subunit domain"/>
    <property type="match status" value="1"/>
</dbReference>
<dbReference type="Proteomes" id="UP000002620">
    <property type="component" value="Chromosome"/>
</dbReference>
<keyword evidence="7 10" id="KW-0811">Translocation</keyword>
<comment type="caution">
    <text evidence="10">Lacks conserved residue(s) required for the propagation of feature annotation.</text>
</comment>
<keyword evidence="8 10" id="KW-0472">Membrane</keyword>
<evidence type="ECO:0000256" key="9">
    <source>
        <dbReference type="ARBA" id="ARBA00039733"/>
    </source>
</evidence>
<evidence type="ECO:0000256" key="8">
    <source>
        <dbReference type="ARBA" id="ARBA00023136"/>
    </source>
</evidence>
<evidence type="ECO:0000313" key="14">
    <source>
        <dbReference type="EMBL" id="ACX52599.1"/>
    </source>
</evidence>
<dbReference type="PIRSF" id="PIRSF004557">
    <property type="entry name" value="SecY"/>
    <property type="match status" value="1"/>
</dbReference>
<evidence type="ECO:0000256" key="5">
    <source>
        <dbReference type="ARBA" id="ARBA00022927"/>
    </source>
</evidence>
<feature type="transmembrane region" description="Helical" evidence="10">
    <location>
        <begin position="174"/>
        <end position="197"/>
    </location>
</feature>
<keyword evidence="6 10" id="KW-1133">Transmembrane helix</keyword>
<dbReference type="STRING" id="429009.Adeg_1504"/>
<comment type="function">
    <text evidence="10 11">The central subunit of the protein translocation channel SecYEG. Consists of two halves formed by TMs 1-5 and 6-10. These two domains form a lateral gate at the front which open onto the bilayer between TMs 2 and 7, and are clamped together by SecE at the back. The channel is closed by both a pore ring composed of hydrophobic SecY resides and a short helix (helix 2A) on the extracellular side of the membrane which forms a plug. The plug probably moves laterally to allow the channel to open. The ring and the pore may move independently.</text>
</comment>
<feature type="transmembrane region" description="Helical" evidence="10">
    <location>
        <begin position="384"/>
        <end position="402"/>
    </location>
</feature>
<keyword evidence="5 10" id="KW-0653">Protein transport</keyword>
<reference evidence="14 15" key="1">
    <citation type="submission" date="2009-10" db="EMBL/GenBank/DDBJ databases">
        <title>Complete sequence of chromosome of Ammonifex degensii KC4.</title>
        <authorList>
            <consortium name="US DOE Joint Genome Institute"/>
            <person name="Kerfeld C."/>
            <person name="Goodner B."/>
            <person name="Huber H."/>
            <person name="Stetter K."/>
            <person name="Lucas S."/>
            <person name="Copeland A."/>
            <person name="Lapidus A."/>
            <person name="Glavina del Rio T."/>
            <person name="Dalin E."/>
            <person name="Tice H."/>
            <person name="Bruce D."/>
            <person name="Goodwin L."/>
            <person name="Pitluck S."/>
            <person name="Saunders E."/>
            <person name="Brettin T."/>
            <person name="Detter J.C."/>
            <person name="Han C."/>
            <person name="Larimer F."/>
            <person name="Land M."/>
            <person name="Hauser L."/>
            <person name="Kyrpides N."/>
            <person name="Ovchinnikova G."/>
            <person name="Richardson P."/>
        </authorList>
    </citation>
    <scope>NUCLEOTIDE SEQUENCE [LARGE SCALE GENOMIC DNA]</scope>
    <source>
        <strain evidence="15">DSM 10501 / KC4</strain>
    </source>
</reference>
<evidence type="ECO:0000256" key="12">
    <source>
        <dbReference type="RuleBase" id="RU003484"/>
    </source>
</evidence>
<evidence type="ECO:0000256" key="2">
    <source>
        <dbReference type="ARBA" id="ARBA00005751"/>
    </source>
</evidence>
<dbReference type="GO" id="GO:0043952">
    <property type="term" value="P:protein transport by the Sec complex"/>
    <property type="evidence" value="ECO:0007669"/>
    <property type="project" value="UniProtKB-UniRule"/>
</dbReference>
<evidence type="ECO:0000256" key="1">
    <source>
        <dbReference type="ARBA" id="ARBA00004141"/>
    </source>
</evidence>
<dbReference type="InterPro" id="IPR026593">
    <property type="entry name" value="SecY"/>
</dbReference>
<dbReference type="EMBL" id="CP001785">
    <property type="protein sequence ID" value="ACX52599.1"/>
    <property type="molecule type" value="Genomic_DNA"/>
</dbReference>
<feature type="transmembrane region" description="Helical" evidence="10">
    <location>
        <begin position="203"/>
        <end position="224"/>
    </location>
</feature>
<feature type="transmembrane region" description="Helical" evidence="10">
    <location>
        <begin position="252"/>
        <end position="273"/>
    </location>
</feature>
<dbReference type="SUPFAM" id="SSF103491">
    <property type="entry name" value="Preprotein translocase SecY subunit"/>
    <property type="match status" value="1"/>
</dbReference>
<dbReference type="NCBIfam" id="TIGR00967">
    <property type="entry name" value="3a0501s007"/>
    <property type="match status" value="1"/>
</dbReference>
<organism evidence="14 15">
    <name type="scientific">Ammonifex degensii (strain DSM 10501 / KC4)</name>
    <dbReference type="NCBI Taxonomy" id="429009"/>
    <lineage>
        <taxon>Bacteria</taxon>
        <taxon>Bacillati</taxon>
        <taxon>Bacillota</taxon>
        <taxon>Clostridia</taxon>
        <taxon>Thermoanaerobacterales</taxon>
        <taxon>Thermoanaerobacteraceae</taxon>
        <taxon>Ammonifex</taxon>
    </lineage>
</organism>
<dbReference type="HOGENOM" id="CLU_030313_0_2_9"/>
<dbReference type="RefSeq" id="WP_015739476.1">
    <property type="nucleotide sequence ID" value="NC_013385.1"/>
</dbReference>
<name>C9R8H0_AMMDK</name>
<evidence type="ECO:0000256" key="7">
    <source>
        <dbReference type="ARBA" id="ARBA00023010"/>
    </source>
</evidence>
<dbReference type="GO" id="GO:0006605">
    <property type="term" value="P:protein targeting"/>
    <property type="evidence" value="ECO:0007669"/>
    <property type="project" value="UniProtKB-UniRule"/>
</dbReference>
<feature type="transmembrane region" description="Helical" evidence="10">
    <location>
        <begin position="144"/>
        <end position="162"/>
    </location>
</feature>
<evidence type="ECO:0000256" key="10">
    <source>
        <dbReference type="HAMAP-Rule" id="MF_01465"/>
    </source>
</evidence>
<dbReference type="HAMAP" id="MF_01465">
    <property type="entry name" value="SecY"/>
    <property type="match status" value="1"/>
</dbReference>
<dbReference type="OrthoDB" id="9809248at2"/>
<feature type="transmembrane region" description="Helical" evidence="10">
    <location>
        <begin position="293"/>
        <end position="316"/>
    </location>
</feature>
<gene>
    <name evidence="10" type="primary">secY</name>
    <name evidence="14" type="ordered locus">Adeg_1504</name>
</gene>
<protein>
    <recommendedName>
        <fullName evidence="9 10">Protein translocase subunit SecY</fullName>
    </recommendedName>
</protein>
<dbReference type="FunFam" id="1.10.3370.10:FF:000001">
    <property type="entry name" value="Preprotein translocase subunit SecY"/>
    <property type="match status" value="1"/>
</dbReference>
<feature type="transmembrane region" description="Helical" evidence="10">
    <location>
        <begin position="70"/>
        <end position="92"/>
    </location>
</feature>
<dbReference type="Pfam" id="PF00344">
    <property type="entry name" value="SecY"/>
    <property type="match status" value="1"/>
</dbReference>
<dbReference type="GO" id="GO:0065002">
    <property type="term" value="P:intracellular protein transmembrane transport"/>
    <property type="evidence" value="ECO:0007669"/>
    <property type="project" value="UniProtKB-UniRule"/>
</dbReference>
<feature type="transmembrane region" description="Helical" evidence="10">
    <location>
        <begin position="112"/>
        <end position="132"/>
    </location>
</feature>
<dbReference type="InterPro" id="IPR030659">
    <property type="entry name" value="SecY_CS"/>
</dbReference>
<comment type="similarity">
    <text evidence="2 10 13">Belongs to the SecY/SEC61-alpha family.</text>
</comment>
<dbReference type="AlphaFoldDB" id="C9R8H0"/>
<keyword evidence="4 10" id="KW-0812">Transmembrane</keyword>
<evidence type="ECO:0000256" key="13">
    <source>
        <dbReference type="RuleBase" id="RU004349"/>
    </source>
</evidence>
<keyword evidence="15" id="KW-1185">Reference proteome</keyword>
<evidence type="ECO:0000256" key="3">
    <source>
        <dbReference type="ARBA" id="ARBA00022448"/>
    </source>
</evidence>
<comment type="subcellular location">
    <subcellularLocation>
        <location evidence="10">Cell membrane</location>
        <topology evidence="10">Multi-pass membrane protein</topology>
    </subcellularLocation>
    <subcellularLocation>
        <location evidence="1 12">Membrane</location>
        <topology evidence="1 12">Multi-pass membrane protein</topology>
    </subcellularLocation>
</comment>
<sequence>MLNNLRVAAGLKELRSRLLYTLALLLVFRLGAHIPVPGVNPQEVARLIESGLIFGFFDVISGGAFKSFSIFAMSIVPYINSSIIMQLLTVVIPRLEQLAKEGEEGRRKIVEYTRYGTVILAFIQALGMTAYLRHALLHPGLGSYLVVAISLTAGTVFLMWLGEQITEKGIGNGISLLIFAGIVSRIPAGGARLISYLQAGTISWFNILVLLVIGALVIAGIVAMNEAQRRIPVQYPKRIVGRRVYGGQSTHLPLRINMAGVIPVIFASSLLFLPEQIAGWFKGHPVADWFLRVFHWGSFWHTFIYALLIIGFTYFYTAVIMNPLDIADNLKKYGGFIPGIRPGRPTAEYISRVMSRITLVGAVFLALIAILPNFVLLVTRIPNVYFGGTALLIVVGVALETMKQLEAHLLMRSYQGFIK</sequence>
<accession>C9R8H0</accession>
<evidence type="ECO:0000256" key="6">
    <source>
        <dbReference type="ARBA" id="ARBA00022989"/>
    </source>
</evidence>
<dbReference type="eggNOG" id="COG0201">
    <property type="taxonomic scope" value="Bacteria"/>
</dbReference>
<dbReference type="InterPro" id="IPR023201">
    <property type="entry name" value="SecY_dom_sf"/>
</dbReference>
<comment type="subunit">
    <text evidence="10">Component of the Sec protein translocase complex. Heterotrimer consisting of SecY, SecE and SecG subunits. The heterotrimers can form oligomers, although 1 heterotrimer is thought to be able to translocate proteins. Interacts with the ribosome. Interacts with SecDF, and other proteins may be involved. Interacts with SecA.</text>
</comment>
<dbReference type="PROSITE" id="PS00755">
    <property type="entry name" value="SECY_1"/>
    <property type="match status" value="1"/>
</dbReference>
<keyword evidence="10" id="KW-1003">Cell membrane</keyword>